<accession>A0A0G1WC97</accession>
<keyword evidence="1" id="KW-1133">Transmembrane helix</keyword>
<evidence type="ECO:0000313" key="2">
    <source>
        <dbReference type="EMBL" id="KKW16205.1"/>
    </source>
</evidence>
<reference evidence="2 3" key="1">
    <citation type="journal article" date="2015" name="Nature">
        <title>rRNA introns, odd ribosomes, and small enigmatic genomes across a large radiation of phyla.</title>
        <authorList>
            <person name="Brown C.T."/>
            <person name="Hug L.A."/>
            <person name="Thomas B.C."/>
            <person name="Sharon I."/>
            <person name="Castelle C.J."/>
            <person name="Singh A."/>
            <person name="Wilkins M.J."/>
            <person name="Williams K.H."/>
            <person name="Banfield J.F."/>
        </authorList>
    </citation>
    <scope>NUCLEOTIDE SEQUENCE [LARGE SCALE GENOMIC DNA]</scope>
</reference>
<dbReference type="Proteomes" id="UP000034120">
    <property type="component" value="Unassembled WGS sequence"/>
</dbReference>
<gene>
    <name evidence="2" type="ORF">UY57_C0043G0011</name>
</gene>
<evidence type="ECO:0000256" key="1">
    <source>
        <dbReference type="SAM" id="Phobius"/>
    </source>
</evidence>
<organism evidence="2 3">
    <name type="scientific">Candidatus Kaiserbacteria bacterium GW2011_GWB1_50_17</name>
    <dbReference type="NCBI Taxonomy" id="1618673"/>
    <lineage>
        <taxon>Bacteria</taxon>
        <taxon>Candidatus Kaiseribacteriota</taxon>
    </lineage>
</organism>
<sequence>MGKEIRIAVFVLLVVCVLCFICVLVPVFYALNNSGSCALDI</sequence>
<protein>
    <submittedName>
        <fullName evidence="2">Uncharacterized protein</fullName>
    </submittedName>
</protein>
<evidence type="ECO:0000313" key="3">
    <source>
        <dbReference type="Proteomes" id="UP000034120"/>
    </source>
</evidence>
<proteinExistence type="predicted"/>
<keyword evidence="1" id="KW-0812">Transmembrane</keyword>
<feature type="transmembrane region" description="Helical" evidence="1">
    <location>
        <begin position="7"/>
        <end position="31"/>
    </location>
</feature>
<dbReference type="EMBL" id="LCQM01000043">
    <property type="protein sequence ID" value="KKW16205.1"/>
    <property type="molecule type" value="Genomic_DNA"/>
</dbReference>
<dbReference type="AlphaFoldDB" id="A0A0G1WC97"/>
<comment type="caution">
    <text evidence="2">The sequence shown here is derived from an EMBL/GenBank/DDBJ whole genome shotgun (WGS) entry which is preliminary data.</text>
</comment>
<name>A0A0G1WC97_9BACT</name>
<keyword evidence="1" id="KW-0472">Membrane</keyword>